<dbReference type="VEuPathDB" id="VectorBase:AATE015824"/>
<proteinExistence type="predicted"/>
<protein>
    <submittedName>
        <fullName evidence="1">Uncharacterized protein</fullName>
    </submittedName>
</protein>
<reference evidence="1" key="1">
    <citation type="submission" date="2022-08" db="UniProtKB">
        <authorList>
            <consortium name="EnsemblMetazoa"/>
        </authorList>
    </citation>
    <scope>IDENTIFICATION</scope>
    <source>
        <strain evidence="1">EBRO</strain>
    </source>
</reference>
<name>A0A182JD34_ANOAO</name>
<accession>A0A182JD34</accession>
<dbReference type="EnsemblMetazoa" id="AATE015824-RA">
    <property type="protein sequence ID" value="AATE015824-PA.1"/>
    <property type="gene ID" value="AATE015824"/>
</dbReference>
<evidence type="ECO:0000313" key="1">
    <source>
        <dbReference type="EnsemblMetazoa" id="AATE015824-PA.1"/>
    </source>
</evidence>
<organism evidence="1">
    <name type="scientific">Anopheles atroparvus</name>
    <name type="common">European mosquito</name>
    <dbReference type="NCBI Taxonomy" id="41427"/>
    <lineage>
        <taxon>Eukaryota</taxon>
        <taxon>Metazoa</taxon>
        <taxon>Ecdysozoa</taxon>
        <taxon>Arthropoda</taxon>
        <taxon>Hexapoda</taxon>
        <taxon>Insecta</taxon>
        <taxon>Pterygota</taxon>
        <taxon>Neoptera</taxon>
        <taxon>Endopterygota</taxon>
        <taxon>Diptera</taxon>
        <taxon>Nematocera</taxon>
        <taxon>Culicoidea</taxon>
        <taxon>Culicidae</taxon>
        <taxon>Anophelinae</taxon>
        <taxon>Anopheles</taxon>
    </lineage>
</organism>
<sequence>MHGMRQDARFAIKQSPQMTWHGGCKPTAASLFVRSSLGRSCGCCRAGRYYRHDCTRPCAILFDDGDRPGLRVQTHAISRSIATVELGSLEIFTVRQKECPARMNWQGGEEYGAFSCPVYGPTPILGAMEEMPRIEPAHEHQQQPQQQHLLAWNGVEAASIEIPLLNDDQEKAILSDLCSSDQTVGESTPLSTFSYISEYICSNNIDIWPGETVGSGCGVPSSATMGSSGDPKAYDQQSSTLSSCVHQQLFLRCKRVLESIIARNEQILELLRQKEHQQAACRPSRQ</sequence>
<dbReference type="AlphaFoldDB" id="A0A182JD34"/>